<dbReference type="Pfam" id="PF00356">
    <property type="entry name" value="LacI"/>
    <property type="match status" value="1"/>
</dbReference>
<name>A0ABS6VVA4_9GAMM</name>
<dbReference type="Pfam" id="PF13377">
    <property type="entry name" value="Peripla_BP_3"/>
    <property type="match status" value="1"/>
</dbReference>
<evidence type="ECO:0000259" key="2">
    <source>
        <dbReference type="PROSITE" id="PS50932"/>
    </source>
</evidence>
<dbReference type="PROSITE" id="PS50932">
    <property type="entry name" value="HTH_LACI_2"/>
    <property type="match status" value="1"/>
</dbReference>
<protein>
    <submittedName>
        <fullName evidence="3">LacI family transcriptional regulator</fullName>
    </submittedName>
</protein>
<dbReference type="EMBL" id="JAHWDQ010000004">
    <property type="protein sequence ID" value="MBW2942262.1"/>
    <property type="molecule type" value="Genomic_DNA"/>
</dbReference>
<keyword evidence="1" id="KW-0678">Repressor</keyword>
<feature type="domain" description="HTH lacI-type" evidence="2">
    <location>
        <begin position="2"/>
        <end position="56"/>
    </location>
</feature>
<gene>
    <name evidence="3" type="ORF">KXJ70_15815</name>
</gene>
<dbReference type="InterPro" id="IPR046335">
    <property type="entry name" value="LacI/GalR-like_sensor"/>
</dbReference>
<evidence type="ECO:0000313" key="3">
    <source>
        <dbReference type="EMBL" id="MBW2942262.1"/>
    </source>
</evidence>
<accession>A0ABS6VVA4</accession>
<dbReference type="PANTHER" id="PTHR30146:SF151">
    <property type="entry name" value="HTH-TYPE TRANSCRIPTIONAL REPRESSOR CYTR"/>
    <property type="match status" value="1"/>
</dbReference>
<dbReference type="InterPro" id="IPR000843">
    <property type="entry name" value="HTH_LacI"/>
</dbReference>
<proteinExistence type="predicted"/>
<evidence type="ECO:0000313" key="4">
    <source>
        <dbReference type="Proteomes" id="UP001166291"/>
    </source>
</evidence>
<organism evidence="3 4">
    <name type="scientific">Zhongshania aquimaris</name>
    <dbReference type="NCBI Taxonomy" id="2857107"/>
    <lineage>
        <taxon>Bacteria</taxon>
        <taxon>Pseudomonadati</taxon>
        <taxon>Pseudomonadota</taxon>
        <taxon>Gammaproteobacteria</taxon>
        <taxon>Cellvibrionales</taxon>
        <taxon>Spongiibacteraceae</taxon>
        <taxon>Zhongshania</taxon>
    </lineage>
</organism>
<dbReference type="RefSeq" id="WP_219044499.1">
    <property type="nucleotide sequence ID" value="NZ_JAHWDQ010000004.1"/>
</dbReference>
<reference evidence="3" key="1">
    <citation type="submission" date="2021-07" db="EMBL/GenBank/DDBJ databases">
        <title>Zhongshania sp. CAU 1632 isolated from seawater.</title>
        <authorList>
            <person name="Kim W."/>
        </authorList>
    </citation>
    <scope>NUCLEOTIDE SEQUENCE</scope>
    <source>
        <strain evidence="3">CAU 1632</strain>
    </source>
</reference>
<sequence>MVTIKDVAKLAGVSIATVSRSLAEPDKVSEKTRNKVIQAVEKSGYVANTLAQNFRRRRSNTVLVLVPDIANPFFANIIQGIERVARQFKYRVLLGDTQGYDENERIYSDLVSHKQADGIICLGRNIPFPYRKGRQSLDPAWPPFVMACEYHRDIPVPAVGIDNVAAAEVGVRHLLSLGHRHIAYIDGPEDSILCEDRLQGYKNALKSSQLRYEKGLVVQGDFTLASGYRAMTTLLQRKQRPSAVFCANDEMAIGAMQACRDAGCELPGDISVLGFDDIVFAEYTSPRLTTIHQPRNEIGERAMTLLLDILSGASPAANRVILPFSLELRDSTKRLE</sequence>
<evidence type="ECO:0000256" key="1">
    <source>
        <dbReference type="ARBA" id="ARBA00022491"/>
    </source>
</evidence>
<dbReference type="SMART" id="SM00354">
    <property type="entry name" value="HTH_LACI"/>
    <property type="match status" value="1"/>
</dbReference>
<dbReference type="Proteomes" id="UP001166291">
    <property type="component" value="Unassembled WGS sequence"/>
</dbReference>
<dbReference type="CDD" id="cd06284">
    <property type="entry name" value="PBP1_LacI-like"/>
    <property type="match status" value="1"/>
</dbReference>
<dbReference type="CDD" id="cd01392">
    <property type="entry name" value="HTH_LacI"/>
    <property type="match status" value="1"/>
</dbReference>
<keyword evidence="4" id="KW-1185">Reference proteome</keyword>
<comment type="caution">
    <text evidence="3">The sequence shown here is derived from an EMBL/GenBank/DDBJ whole genome shotgun (WGS) entry which is preliminary data.</text>
</comment>
<dbReference type="PANTHER" id="PTHR30146">
    <property type="entry name" value="LACI-RELATED TRANSCRIPTIONAL REPRESSOR"/>
    <property type="match status" value="1"/>
</dbReference>